<dbReference type="AlphaFoldDB" id="A0A2N5UT17"/>
<evidence type="ECO:0000313" key="3">
    <source>
        <dbReference type="Proteomes" id="UP000235388"/>
    </source>
</evidence>
<accession>A0A2N5UT17</accession>
<organism evidence="2 3">
    <name type="scientific">Puccinia coronata f. sp. avenae</name>
    <dbReference type="NCBI Taxonomy" id="200324"/>
    <lineage>
        <taxon>Eukaryota</taxon>
        <taxon>Fungi</taxon>
        <taxon>Dikarya</taxon>
        <taxon>Basidiomycota</taxon>
        <taxon>Pucciniomycotina</taxon>
        <taxon>Pucciniomycetes</taxon>
        <taxon>Pucciniales</taxon>
        <taxon>Pucciniaceae</taxon>
        <taxon>Puccinia</taxon>
    </lineage>
</organism>
<sequence>MSKAPHGVSQPKLVNSWQSTPVPNTSDLNPGNKAILCQALEETGKNRHLYAHTTSQDLVPS</sequence>
<protein>
    <submittedName>
        <fullName evidence="2">Uncharacterized protein</fullName>
    </submittedName>
</protein>
<name>A0A2N5UT17_9BASI</name>
<comment type="caution">
    <text evidence="2">The sequence shown here is derived from an EMBL/GenBank/DDBJ whole genome shotgun (WGS) entry which is preliminary data.</text>
</comment>
<dbReference type="EMBL" id="PGCJ01000177">
    <property type="protein sequence ID" value="PLW40777.1"/>
    <property type="molecule type" value="Genomic_DNA"/>
</dbReference>
<feature type="compositionally biased region" description="Polar residues" evidence="1">
    <location>
        <begin position="12"/>
        <end position="29"/>
    </location>
</feature>
<feature type="region of interest" description="Disordered" evidence="1">
    <location>
        <begin position="1"/>
        <end position="31"/>
    </location>
</feature>
<keyword evidence="3" id="KW-1185">Reference proteome</keyword>
<gene>
    <name evidence="2" type="ORF">PCANC_13546</name>
</gene>
<dbReference type="Proteomes" id="UP000235388">
    <property type="component" value="Unassembled WGS sequence"/>
</dbReference>
<proteinExistence type="predicted"/>
<evidence type="ECO:0000313" key="2">
    <source>
        <dbReference type="EMBL" id="PLW40777.1"/>
    </source>
</evidence>
<evidence type="ECO:0000256" key="1">
    <source>
        <dbReference type="SAM" id="MobiDB-lite"/>
    </source>
</evidence>
<reference evidence="2 3" key="1">
    <citation type="submission" date="2017-11" db="EMBL/GenBank/DDBJ databases">
        <title>De novo assembly and phasing of dikaryotic genomes from two isolates of Puccinia coronata f. sp. avenae, the causal agent of oat crown rust.</title>
        <authorList>
            <person name="Miller M.E."/>
            <person name="Zhang Y."/>
            <person name="Omidvar V."/>
            <person name="Sperschneider J."/>
            <person name="Schwessinger B."/>
            <person name="Raley C."/>
            <person name="Palmer J.M."/>
            <person name="Garnica D."/>
            <person name="Upadhyaya N."/>
            <person name="Rathjen J."/>
            <person name="Taylor J.M."/>
            <person name="Park R.F."/>
            <person name="Dodds P.N."/>
            <person name="Hirsch C.D."/>
            <person name="Kianian S.F."/>
            <person name="Figueroa M."/>
        </authorList>
    </citation>
    <scope>NUCLEOTIDE SEQUENCE [LARGE SCALE GENOMIC DNA]</scope>
    <source>
        <strain evidence="2">12NC29</strain>
    </source>
</reference>